<comment type="subunit">
    <text evidence="9">Component of a nuclear TRAMP-like complex, an ATP-dependent exosome regulatory complex consisting of a helicase (MTREX), an oligadenylate polymerase (TENT4B or TENT4A), and a substrate specific RNA-binding factor (ZCCHC7 or ZCCHC8). Several TRAMP-like complexes exist with specific compositions and are associated with nuclear, or nucleolar RNA exosomes.</text>
</comment>
<keyword evidence="6" id="KW-0460">Magnesium</keyword>
<keyword evidence="20" id="KW-1185">Reference proteome</keyword>
<dbReference type="FunFam" id="3.30.460.10:FF:000006">
    <property type="entry name" value="non-canonical poly(A) RNA polymerase PAPD5"/>
    <property type="match status" value="1"/>
</dbReference>
<dbReference type="GO" id="GO:0043634">
    <property type="term" value="P:polyadenylation-dependent ncRNA catabolic process"/>
    <property type="evidence" value="ECO:0007669"/>
    <property type="project" value="TreeGrafter"/>
</dbReference>
<dbReference type="InterPro" id="IPR045862">
    <property type="entry name" value="Trf4-like"/>
</dbReference>
<name>A0A315VZA1_GAMAF</name>
<evidence type="ECO:0000256" key="16">
    <source>
        <dbReference type="SAM" id="MobiDB-lite"/>
    </source>
</evidence>
<dbReference type="GO" id="GO:0060212">
    <property type="term" value="P:negative regulation of nuclear-transcribed mRNA poly(A) tail shortening"/>
    <property type="evidence" value="ECO:0007669"/>
    <property type="project" value="UniProtKB-ARBA"/>
</dbReference>
<evidence type="ECO:0000256" key="14">
    <source>
        <dbReference type="ARBA" id="ARBA00082009"/>
    </source>
</evidence>
<gene>
    <name evidence="19" type="ORF">CCH79_00006214</name>
</gene>
<comment type="caution">
    <text evidence="19">The sequence shown here is derived from an EMBL/GenBank/DDBJ whole genome shotgun (WGS) entry which is preliminary data.</text>
</comment>
<dbReference type="Gene3D" id="3.30.460.10">
    <property type="entry name" value="Beta Polymerase, domain 2"/>
    <property type="match status" value="1"/>
</dbReference>
<evidence type="ECO:0000256" key="2">
    <source>
        <dbReference type="ARBA" id="ARBA00008593"/>
    </source>
</evidence>
<dbReference type="CDD" id="cd05402">
    <property type="entry name" value="NT_PAP_TUTase"/>
    <property type="match status" value="1"/>
</dbReference>
<dbReference type="InterPro" id="IPR043519">
    <property type="entry name" value="NT_sf"/>
</dbReference>
<comment type="cofactor">
    <cofactor evidence="1">
        <name>Mn(2+)</name>
        <dbReference type="ChEBI" id="CHEBI:29035"/>
    </cofactor>
</comment>
<evidence type="ECO:0000256" key="4">
    <source>
        <dbReference type="ARBA" id="ARBA00022679"/>
    </source>
</evidence>
<sequence>MDPRIAWFQPEQRGPANNLWMQIWETTQGFGYLHVNSSYSTGSQSTPSLKPIVNNGASGAVLTCRNGTLDSHNGGGDVKTQGMSTSAGVGEMTEQRDFIPLDTNSNHNNRAAGRGGVGGGGQQGSGVAVLWRGLTDGHPNKRKRDNKASTFGFNSSLLNNGCGSNTERYEGYTGTPWKVRNYSEGVVGKGEHNFCETQEGSSSCISLNQCLILSGAASVIAKHLKFPFCVSNCELMTVPLMCVCFHLPPLLSLKCTSFSSAFCSLHEEIKDFYEYISPRPEEEKMRLEVVDRIKGVIKNLWPSAEVQVFGSFSTGLYLPTSDIDLVVFGKWDTLPLWTLEDELRKNNVADENSIKVLDKATVPIIKLTDSFTEVKVDISFNVNGGVKAARLIKEFKEKYPVLPYLVLVLKQFLLQRDLNEVFTGGIGSYSLFLMAVSFLQLHNRDVSSPNINIGVLLIEFFELYGRNFNYLKTGIRITDGGCYVAKDEVQKNMMDGYRPSMLYIEDPLQPDNDVGRSSYGAMQVKQAFDYAYVVLGHAVSPIAKYYPNNENESILGRIIRVTQEVDEYREWIRKNWDSQSQNDRSLNRNDVKLLESKQLDECNNNFPDDEDVVVLPSAPHSKSSSNTSSPLPSLGSSPSSSPLSPSSTSSSDADSDGTPCKTVKQQPVRNASTHREKSTVVSNHRIQNHSASTPPASNKGGKDVSFQQQERPPRPAELLLQLQKSSELQATPPREQQEEEKHTRLYTRGSLQIGACLLIRVVTDNHLPSPSHIPCNY</sequence>
<evidence type="ECO:0000256" key="5">
    <source>
        <dbReference type="ARBA" id="ARBA00022723"/>
    </source>
</evidence>
<evidence type="ECO:0000259" key="17">
    <source>
        <dbReference type="Pfam" id="PF03828"/>
    </source>
</evidence>
<feature type="domain" description="PAP-associated" evidence="17">
    <location>
        <begin position="452"/>
        <end position="512"/>
    </location>
</feature>
<dbReference type="InterPro" id="IPR054708">
    <property type="entry name" value="MTPAP-like_central"/>
</dbReference>
<dbReference type="AlphaFoldDB" id="A0A315VZA1"/>
<dbReference type="Gene3D" id="1.10.1410.10">
    <property type="match status" value="1"/>
</dbReference>
<evidence type="ECO:0000256" key="8">
    <source>
        <dbReference type="ARBA" id="ARBA00054414"/>
    </source>
</evidence>
<dbReference type="GO" id="GO:0005730">
    <property type="term" value="C:nucleolus"/>
    <property type="evidence" value="ECO:0007669"/>
    <property type="project" value="TreeGrafter"/>
</dbReference>
<keyword evidence="4" id="KW-0808">Transferase</keyword>
<dbReference type="SUPFAM" id="SSF81631">
    <property type="entry name" value="PAP/OAS1 substrate-binding domain"/>
    <property type="match status" value="1"/>
</dbReference>
<evidence type="ECO:0000256" key="7">
    <source>
        <dbReference type="ARBA" id="ARBA00048830"/>
    </source>
</evidence>
<dbReference type="GO" id="GO:0003729">
    <property type="term" value="F:mRNA binding"/>
    <property type="evidence" value="ECO:0007669"/>
    <property type="project" value="TreeGrafter"/>
</dbReference>
<evidence type="ECO:0000259" key="18">
    <source>
        <dbReference type="Pfam" id="PF22600"/>
    </source>
</evidence>
<dbReference type="Pfam" id="PF03828">
    <property type="entry name" value="PAP_assoc"/>
    <property type="match status" value="1"/>
</dbReference>
<dbReference type="InterPro" id="IPR002058">
    <property type="entry name" value="PAP_assoc"/>
</dbReference>
<organism evidence="19 20">
    <name type="scientific">Gambusia affinis</name>
    <name type="common">Western mosquitofish</name>
    <name type="synonym">Heterandria affinis</name>
    <dbReference type="NCBI Taxonomy" id="33528"/>
    <lineage>
        <taxon>Eukaryota</taxon>
        <taxon>Metazoa</taxon>
        <taxon>Chordata</taxon>
        <taxon>Craniata</taxon>
        <taxon>Vertebrata</taxon>
        <taxon>Euteleostomi</taxon>
        <taxon>Actinopterygii</taxon>
        <taxon>Neopterygii</taxon>
        <taxon>Teleostei</taxon>
        <taxon>Neoteleostei</taxon>
        <taxon>Acanthomorphata</taxon>
        <taxon>Ovalentaria</taxon>
        <taxon>Atherinomorphae</taxon>
        <taxon>Cyprinodontiformes</taxon>
        <taxon>Poeciliidae</taxon>
        <taxon>Poeciliinae</taxon>
        <taxon>Gambusia</taxon>
    </lineage>
</organism>
<dbReference type="GO" id="GO:1990817">
    <property type="term" value="F:poly(A) RNA polymerase activity"/>
    <property type="evidence" value="ECO:0007669"/>
    <property type="project" value="UniProtKB-EC"/>
</dbReference>
<evidence type="ECO:0000256" key="12">
    <source>
        <dbReference type="ARBA" id="ARBA00076531"/>
    </source>
</evidence>
<feature type="compositionally biased region" description="Low complexity" evidence="16">
    <location>
        <begin position="616"/>
        <end position="659"/>
    </location>
</feature>
<evidence type="ECO:0000256" key="9">
    <source>
        <dbReference type="ARBA" id="ARBA00063831"/>
    </source>
</evidence>
<dbReference type="GO" id="GO:0031499">
    <property type="term" value="C:TRAMP complex"/>
    <property type="evidence" value="ECO:0007669"/>
    <property type="project" value="TreeGrafter"/>
</dbReference>
<dbReference type="PANTHER" id="PTHR23092:SF51">
    <property type="entry name" value="TERMINAL NUCLEOTIDYLTRANSFERASE 4B"/>
    <property type="match status" value="1"/>
</dbReference>
<dbReference type="EC" id="2.7.7.19" evidence="3"/>
<feature type="domain" description="Poly(A) RNA polymerase mitochondrial-like central palm" evidence="18">
    <location>
        <begin position="265"/>
        <end position="395"/>
    </location>
</feature>
<dbReference type="EMBL" id="NHOQ01000682">
    <property type="protein sequence ID" value="PWA29000.1"/>
    <property type="molecule type" value="Genomic_DNA"/>
</dbReference>
<dbReference type="GO" id="GO:0031123">
    <property type="term" value="P:RNA 3'-end processing"/>
    <property type="evidence" value="ECO:0007669"/>
    <property type="project" value="TreeGrafter"/>
</dbReference>
<evidence type="ECO:0000256" key="6">
    <source>
        <dbReference type="ARBA" id="ARBA00022842"/>
    </source>
</evidence>
<comment type="similarity">
    <text evidence="2">Belongs to the DNA polymerase type-B-like family.</text>
</comment>
<dbReference type="GO" id="GO:0070568">
    <property type="term" value="F:guanylyltransferase activity"/>
    <property type="evidence" value="ECO:0007669"/>
    <property type="project" value="UniProtKB-ARBA"/>
</dbReference>
<evidence type="ECO:0000256" key="15">
    <source>
        <dbReference type="ARBA" id="ARBA00083848"/>
    </source>
</evidence>
<evidence type="ECO:0000256" key="11">
    <source>
        <dbReference type="ARBA" id="ARBA00076412"/>
    </source>
</evidence>
<comment type="function">
    <text evidence="8">Terminal nucleotidyltransferase that catalyzes preferentially the transfer of ATP and GTP on RNA 3' poly(A) tail creating a heterogeneous 3' poly(A) tail leading to mRNAs stabilization by protecting mRNAs from active deadenylation. Also functions as a catalytic subunit of a TRAMP-like complex which has a poly(A) RNA polymerase activity and is involved in a post-transcriptional quality control mechanism. Polyadenylation with short oligo(A) tails is required for the degradative activity of the exosome on several of its nuclear RNA substrates. Has no terminal uridylyltransferase activity, and does not play a role in replication-dependent histone mRNA degradation via uridylation.</text>
</comment>
<dbReference type="SUPFAM" id="SSF81301">
    <property type="entry name" value="Nucleotidyltransferase"/>
    <property type="match status" value="1"/>
</dbReference>
<dbReference type="Pfam" id="PF22600">
    <property type="entry name" value="MTPAP-like_central"/>
    <property type="match status" value="1"/>
</dbReference>
<evidence type="ECO:0000256" key="10">
    <source>
        <dbReference type="ARBA" id="ARBA00067213"/>
    </source>
</evidence>
<dbReference type="PANTHER" id="PTHR23092">
    <property type="entry name" value="POLY(A) RNA POLYMERASE"/>
    <property type="match status" value="1"/>
</dbReference>
<dbReference type="GO" id="GO:1905870">
    <property type="term" value="P:positive regulation of 3'-UTR-mediated mRNA stabilization"/>
    <property type="evidence" value="ECO:0007669"/>
    <property type="project" value="UniProtKB-ARBA"/>
</dbReference>
<proteinExistence type="inferred from homology"/>
<keyword evidence="5" id="KW-0479">Metal-binding</keyword>
<protein>
    <recommendedName>
        <fullName evidence="10">Terminal nucleotidyltransferase 4A</fullName>
        <ecNumber evidence="3">2.7.7.19</ecNumber>
    </recommendedName>
    <alternativeName>
        <fullName evidence="13">DNA polymerase sigma</fullName>
    </alternativeName>
    <alternativeName>
        <fullName evidence="12">Non-canonical poly(A) RNA polymerase PAPD7</fullName>
    </alternativeName>
    <alternativeName>
        <fullName evidence="11">PAP-associated domain-containing protein 7</fullName>
    </alternativeName>
    <alternativeName>
        <fullName evidence="15">TRAMP-like complex polyadenylate polymerase</fullName>
    </alternativeName>
    <alternativeName>
        <fullName evidence="14">Terminal guanylyltransferase</fullName>
    </alternativeName>
</protein>
<accession>A0A315VZA1</accession>
<dbReference type="FunFam" id="1.10.1410.10:FF:000003">
    <property type="entry name" value="non-canonical poly(A) RNA polymerase PAPD7"/>
    <property type="match status" value="1"/>
</dbReference>
<reference evidence="19 20" key="1">
    <citation type="journal article" date="2018" name="G3 (Bethesda)">
        <title>A High-Quality Reference Genome for the Invasive Mosquitofish Gambusia affinis Using a Chicago Library.</title>
        <authorList>
            <person name="Hoffberg S.L."/>
            <person name="Troendle N.J."/>
            <person name="Glenn T.C."/>
            <person name="Mahmud O."/>
            <person name="Louha S."/>
            <person name="Chalopin D."/>
            <person name="Bennetzen J.L."/>
            <person name="Mauricio R."/>
        </authorList>
    </citation>
    <scope>NUCLEOTIDE SEQUENCE [LARGE SCALE GENOMIC DNA]</scope>
    <source>
        <strain evidence="19">NE01/NJP1002.9</strain>
        <tissue evidence="19">Muscle</tissue>
    </source>
</reference>
<dbReference type="GO" id="GO:0046872">
    <property type="term" value="F:metal ion binding"/>
    <property type="evidence" value="ECO:0007669"/>
    <property type="project" value="UniProtKB-KW"/>
</dbReference>
<evidence type="ECO:0000256" key="13">
    <source>
        <dbReference type="ARBA" id="ARBA00080076"/>
    </source>
</evidence>
<dbReference type="STRING" id="33528.ENSGAFP00000014483"/>
<evidence type="ECO:0000313" key="19">
    <source>
        <dbReference type="EMBL" id="PWA29000.1"/>
    </source>
</evidence>
<evidence type="ECO:0000256" key="3">
    <source>
        <dbReference type="ARBA" id="ARBA00012388"/>
    </source>
</evidence>
<evidence type="ECO:0000256" key="1">
    <source>
        <dbReference type="ARBA" id="ARBA00001936"/>
    </source>
</evidence>
<feature type="region of interest" description="Disordered" evidence="16">
    <location>
        <begin position="601"/>
        <end position="712"/>
    </location>
</feature>
<evidence type="ECO:0000313" key="20">
    <source>
        <dbReference type="Proteomes" id="UP000250572"/>
    </source>
</evidence>
<dbReference type="Proteomes" id="UP000250572">
    <property type="component" value="Unassembled WGS sequence"/>
</dbReference>
<comment type="catalytic activity">
    <reaction evidence="7">
        <text>RNA(n) + ATP = RNA(n)-3'-adenine ribonucleotide + diphosphate</text>
        <dbReference type="Rhea" id="RHEA:11332"/>
        <dbReference type="Rhea" id="RHEA-COMP:14527"/>
        <dbReference type="Rhea" id="RHEA-COMP:17347"/>
        <dbReference type="ChEBI" id="CHEBI:30616"/>
        <dbReference type="ChEBI" id="CHEBI:33019"/>
        <dbReference type="ChEBI" id="CHEBI:140395"/>
        <dbReference type="ChEBI" id="CHEBI:173115"/>
        <dbReference type="EC" id="2.7.7.19"/>
    </reaction>
</comment>
<feature type="compositionally biased region" description="Polar residues" evidence="16">
    <location>
        <begin position="679"/>
        <end position="696"/>
    </location>
</feature>